<evidence type="ECO:0000256" key="1">
    <source>
        <dbReference type="ARBA" id="ARBA00008618"/>
    </source>
</evidence>
<comment type="caution">
    <text evidence="2">The sequence shown here is derived from an EMBL/GenBank/DDBJ whole genome shotgun (WGS) entry which is preliminary data.</text>
</comment>
<dbReference type="Proteomes" id="UP000545386">
    <property type="component" value="Unassembled WGS sequence"/>
</dbReference>
<reference evidence="2 3" key="1">
    <citation type="submission" date="2020-08" db="EMBL/GenBank/DDBJ databases">
        <title>Paraeoetvoesia sp. YC-7-48 draft genome sequence.</title>
        <authorList>
            <person name="Yao L."/>
        </authorList>
    </citation>
    <scope>NUCLEOTIDE SEQUENCE [LARGE SCALE GENOMIC DNA]</scope>
    <source>
        <strain evidence="3">YC-7-48</strain>
    </source>
</reference>
<evidence type="ECO:0000313" key="3">
    <source>
        <dbReference type="Proteomes" id="UP000545386"/>
    </source>
</evidence>
<dbReference type="Pfam" id="PF03230">
    <property type="entry name" value="Antirestrict"/>
    <property type="match status" value="1"/>
</dbReference>
<keyword evidence="3" id="KW-1185">Reference proteome</keyword>
<protein>
    <submittedName>
        <fullName evidence="2">Antirestriction protein</fullName>
    </submittedName>
</protein>
<name>A0A842HRZ5_9BURK</name>
<dbReference type="InterPro" id="IPR004914">
    <property type="entry name" value="Antirestrict"/>
</dbReference>
<organism evidence="2 3">
    <name type="scientific">Pusillimonas minor</name>
    <dbReference type="NCBI Taxonomy" id="2697024"/>
    <lineage>
        <taxon>Bacteria</taxon>
        <taxon>Pseudomonadati</taxon>
        <taxon>Pseudomonadota</taxon>
        <taxon>Betaproteobacteria</taxon>
        <taxon>Burkholderiales</taxon>
        <taxon>Alcaligenaceae</taxon>
        <taxon>Pusillimonas</taxon>
    </lineage>
</organism>
<dbReference type="InterPro" id="IPR042297">
    <property type="entry name" value="Antirestriction_sf"/>
</dbReference>
<evidence type="ECO:0000313" key="2">
    <source>
        <dbReference type="EMBL" id="MBC2771067.1"/>
    </source>
</evidence>
<accession>A0A842HRZ5</accession>
<sequence>MRQNTQILATEVKDELRFGFTTQLFGESACIEGEMAVYQWLRRLCSSYNGGFWQFYSLSNGGYFMMPSGADSLRLVWPLNWSDEVVSPQAAGIVATLFALSEVMERGADDLQIQNYYLLRDFLADHPEAGAMFRLTN</sequence>
<proteinExistence type="inferred from homology"/>
<dbReference type="EMBL" id="JACJUU010000019">
    <property type="protein sequence ID" value="MBC2771067.1"/>
    <property type="molecule type" value="Genomic_DNA"/>
</dbReference>
<dbReference type="AlphaFoldDB" id="A0A842HRZ5"/>
<gene>
    <name evidence="2" type="ORF">GTU67_14245</name>
</gene>
<dbReference type="Gene3D" id="3.30.70.3580">
    <property type="entry name" value="Antirestriction protein"/>
    <property type="match status" value="1"/>
</dbReference>
<comment type="similarity">
    <text evidence="1">Belongs to the antirestriction protein family.</text>
</comment>
<dbReference type="RefSeq" id="WP_185780702.1">
    <property type="nucleotide sequence ID" value="NZ_JACJUU010000019.1"/>
</dbReference>